<evidence type="ECO:0000259" key="4">
    <source>
        <dbReference type="PROSITE" id="PS50853"/>
    </source>
</evidence>
<evidence type="ECO:0000256" key="2">
    <source>
        <dbReference type="ARBA" id="ARBA00023043"/>
    </source>
</evidence>
<feature type="repeat" description="ANK" evidence="3">
    <location>
        <begin position="44"/>
        <end position="76"/>
    </location>
</feature>
<evidence type="ECO:0000313" key="5">
    <source>
        <dbReference type="EMBL" id="CAD8559064.1"/>
    </source>
</evidence>
<proteinExistence type="predicted"/>
<accession>A0A7S0JQW4</accession>
<dbReference type="Gene3D" id="1.25.40.20">
    <property type="entry name" value="Ankyrin repeat-containing domain"/>
    <property type="match status" value="1"/>
</dbReference>
<dbReference type="InterPro" id="IPR036770">
    <property type="entry name" value="Ankyrin_rpt-contain_sf"/>
</dbReference>
<dbReference type="InterPro" id="IPR013783">
    <property type="entry name" value="Ig-like_fold"/>
</dbReference>
<dbReference type="PROSITE" id="PS50853">
    <property type="entry name" value="FN3"/>
    <property type="match status" value="1"/>
</dbReference>
<dbReference type="GO" id="GO:0085020">
    <property type="term" value="P:protein K6-linked ubiquitination"/>
    <property type="evidence" value="ECO:0007669"/>
    <property type="project" value="TreeGrafter"/>
</dbReference>
<dbReference type="InterPro" id="IPR036116">
    <property type="entry name" value="FN3_sf"/>
</dbReference>
<feature type="domain" description="Fibronectin type-III" evidence="4">
    <location>
        <begin position="139"/>
        <end position="238"/>
    </location>
</feature>
<dbReference type="Pfam" id="PF12796">
    <property type="entry name" value="Ank_2"/>
    <property type="match status" value="1"/>
</dbReference>
<dbReference type="InterPro" id="IPR003961">
    <property type="entry name" value="FN3_dom"/>
</dbReference>
<dbReference type="EMBL" id="HBET01005206">
    <property type="protein sequence ID" value="CAD8559064.1"/>
    <property type="molecule type" value="Transcribed_RNA"/>
</dbReference>
<dbReference type="PROSITE" id="PS50088">
    <property type="entry name" value="ANK_REPEAT"/>
    <property type="match status" value="1"/>
</dbReference>
<dbReference type="GO" id="GO:0004842">
    <property type="term" value="F:ubiquitin-protein transferase activity"/>
    <property type="evidence" value="ECO:0007669"/>
    <property type="project" value="TreeGrafter"/>
</dbReference>
<dbReference type="Gene3D" id="2.60.40.10">
    <property type="entry name" value="Immunoglobulins"/>
    <property type="match status" value="1"/>
</dbReference>
<organism evidence="5">
    <name type="scientific">Cafeteria roenbergensis</name>
    <name type="common">Marine flagellate</name>
    <dbReference type="NCBI Taxonomy" id="33653"/>
    <lineage>
        <taxon>Eukaryota</taxon>
        <taxon>Sar</taxon>
        <taxon>Stramenopiles</taxon>
        <taxon>Bigyra</taxon>
        <taxon>Opalozoa</taxon>
        <taxon>Bicosoecida</taxon>
        <taxon>Cafeteriaceae</taxon>
        <taxon>Cafeteria</taxon>
    </lineage>
</organism>
<dbReference type="PANTHER" id="PTHR24171:SF8">
    <property type="entry name" value="BRCA1-ASSOCIATED RING DOMAIN PROTEIN 1"/>
    <property type="match status" value="1"/>
</dbReference>
<name>A0A7S0JQW4_CAFRO</name>
<dbReference type="PANTHER" id="PTHR24171">
    <property type="entry name" value="ANKYRIN REPEAT DOMAIN-CONTAINING PROTEIN 39-RELATED"/>
    <property type="match status" value="1"/>
</dbReference>
<evidence type="ECO:0000256" key="1">
    <source>
        <dbReference type="ARBA" id="ARBA00022737"/>
    </source>
</evidence>
<sequence length="382" mass="39383">MPQLKPCMSDVHVLAQSGDLGSVCELLDLDPSVLDMPDSTPLGQGNRALHYAAYEGHTAVVGALIERGCDVNSRNALGATALFFAAQQERSAVVQRLLAAAADPSIGETTHGFLPVDVASGECKSQLLAVAPGLSRPAAPSLVEASVGPRGSISVSWTAAAQSRPLRGFNVAIWRASGPESGPESVRPHFCGPGVEAWEVRPRFFGEPLLFAVQALGLSAPSEWVEGADPVTPFAAPAQPRPPRCVGVSRARGAVRCRLQWARTDVDSRGSPVTGWELSCCFVSFSSHPVSTVASDRSALSQELKLPRGWAIERTLTIALEGSSEGADPCDVPELGAVVFRLAAVNAAGRSAFSGGTVVAASDAAPAAASGESAEAAAAASD</sequence>
<keyword evidence="1" id="KW-0677">Repeat</keyword>
<dbReference type="PROSITE" id="PS50297">
    <property type="entry name" value="ANK_REP_REGION"/>
    <property type="match status" value="1"/>
</dbReference>
<reference evidence="5" key="1">
    <citation type="submission" date="2021-01" db="EMBL/GenBank/DDBJ databases">
        <authorList>
            <person name="Corre E."/>
            <person name="Pelletier E."/>
            <person name="Niang G."/>
            <person name="Scheremetjew M."/>
            <person name="Finn R."/>
            <person name="Kale V."/>
            <person name="Holt S."/>
            <person name="Cochrane G."/>
            <person name="Meng A."/>
            <person name="Brown T."/>
            <person name="Cohen L."/>
        </authorList>
    </citation>
    <scope>NUCLEOTIDE SEQUENCE</scope>
    <source>
        <strain evidence="5">E4-10</strain>
    </source>
</reference>
<protein>
    <recommendedName>
        <fullName evidence="4">Fibronectin type-III domain-containing protein</fullName>
    </recommendedName>
</protein>
<dbReference type="InterPro" id="IPR002110">
    <property type="entry name" value="Ankyrin_rpt"/>
</dbReference>
<keyword evidence="2 3" id="KW-0040">ANK repeat</keyword>
<dbReference type="AlphaFoldDB" id="A0A7S0JQW4"/>
<dbReference type="SMART" id="SM00248">
    <property type="entry name" value="ANK"/>
    <property type="match status" value="3"/>
</dbReference>
<dbReference type="SUPFAM" id="SSF49265">
    <property type="entry name" value="Fibronectin type III"/>
    <property type="match status" value="1"/>
</dbReference>
<gene>
    <name evidence="5" type="ORF">CROE0942_LOCUS3399</name>
</gene>
<dbReference type="SUPFAM" id="SSF48403">
    <property type="entry name" value="Ankyrin repeat"/>
    <property type="match status" value="1"/>
</dbReference>
<evidence type="ECO:0000256" key="3">
    <source>
        <dbReference type="PROSITE-ProRule" id="PRU00023"/>
    </source>
</evidence>